<dbReference type="GeneID" id="37010956"/>
<dbReference type="RefSeq" id="XP_025344826.1">
    <property type="nucleotide sequence ID" value="XM_025489222.1"/>
</dbReference>
<keyword evidence="3" id="KW-1185">Reference proteome</keyword>
<accession>A0A316TVV4</accession>
<dbReference type="Proteomes" id="UP000245942">
    <property type="component" value="Unassembled WGS sequence"/>
</dbReference>
<sequence>MSITPHSTRLDWTESDSICLDAPISDSLRYSNSSAARPQGAEDSSSPLLACLAQYSTVQYSTSWLCLSLLRYICLQASNSGLPTYIGTSTSTSTSTGTGTGIGTGTSTCNSESNSNAPWM</sequence>
<gene>
    <name evidence="2" type="ORF">BCV69DRAFT_130932</name>
</gene>
<dbReference type="EMBL" id="KZ819343">
    <property type="protein sequence ID" value="PWN17666.1"/>
    <property type="molecule type" value="Genomic_DNA"/>
</dbReference>
<name>A0A316TVV4_9BASI</name>
<feature type="compositionally biased region" description="Polar residues" evidence="1">
    <location>
        <begin position="109"/>
        <end position="120"/>
    </location>
</feature>
<evidence type="ECO:0000256" key="1">
    <source>
        <dbReference type="SAM" id="MobiDB-lite"/>
    </source>
</evidence>
<reference evidence="2 3" key="1">
    <citation type="journal article" date="2018" name="Mol. Biol. Evol.">
        <title>Broad Genomic Sampling Reveals a Smut Pathogenic Ancestry of the Fungal Clade Ustilaginomycotina.</title>
        <authorList>
            <person name="Kijpornyongpan T."/>
            <person name="Mondo S.J."/>
            <person name="Barry K."/>
            <person name="Sandor L."/>
            <person name="Lee J."/>
            <person name="Lipzen A."/>
            <person name="Pangilinan J."/>
            <person name="LaButti K."/>
            <person name="Hainaut M."/>
            <person name="Henrissat B."/>
            <person name="Grigoriev I.V."/>
            <person name="Spatafora J.W."/>
            <person name="Aime M.C."/>
        </authorList>
    </citation>
    <scope>NUCLEOTIDE SEQUENCE [LARGE SCALE GENOMIC DNA]</scope>
    <source>
        <strain evidence="2 3">MCA 4718</strain>
    </source>
</reference>
<dbReference type="AlphaFoldDB" id="A0A316TVV4"/>
<evidence type="ECO:0000313" key="2">
    <source>
        <dbReference type="EMBL" id="PWN17666.1"/>
    </source>
</evidence>
<proteinExistence type="predicted"/>
<evidence type="ECO:0000313" key="3">
    <source>
        <dbReference type="Proteomes" id="UP000245942"/>
    </source>
</evidence>
<organism evidence="2 3">
    <name type="scientific">Pseudomicrostroma glucosiphilum</name>
    <dbReference type="NCBI Taxonomy" id="1684307"/>
    <lineage>
        <taxon>Eukaryota</taxon>
        <taxon>Fungi</taxon>
        <taxon>Dikarya</taxon>
        <taxon>Basidiomycota</taxon>
        <taxon>Ustilaginomycotina</taxon>
        <taxon>Exobasidiomycetes</taxon>
        <taxon>Microstromatales</taxon>
        <taxon>Microstromatales incertae sedis</taxon>
        <taxon>Pseudomicrostroma</taxon>
    </lineage>
</organism>
<feature type="region of interest" description="Disordered" evidence="1">
    <location>
        <begin position="90"/>
        <end position="120"/>
    </location>
</feature>
<protein>
    <submittedName>
        <fullName evidence="2">Uncharacterized protein</fullName>
    </submittedName>
</protein>